<dbReference type="AlphaFoldDB" id="A0A2T0MJ13"/>
<sequence>MEVIRLIVNGIEILLIGYFGFASIYVFVFGFAGLFKAKEKEAIFQKQRKFAVLIPGYKEDAVIVDVAEQALKQTYPTDLYEVIIIADSFQESTLSELRKLPLLVVEVSFEKSTKSKALNKAMEVIGDDYDVALILDADNIMEREFLVKINESFNQGYKVVQGHRVAKNTNTSFAILDAISEEVNNHIFRKGHRVLGFSSALIGSGMAFDYFFFKKMMAQIKAVGGFDKELELELLKKRIKIEYLHEALVLDEKVQKSEVFANQRKRWLSAQFVYFRRYVWDGLKELFAKGNLDFLDKVYQMVSPPRVLLLGLVVVFSLLYLLHSLWPDVSVLMISPILWYASLLFTVLAFVFSVPKKYYNRKTLHAILTLPKAFFLMFLSLFKLKGANKKFIHTEHGTINTP</sequence>
<accession>A0A2T0MJ13</accession>
<evidence type="ECO:0000256" key="1">
    <source>
        <dbReference type="ARBA" id="ARBA00006739"/>
    </source>
</evidence>
<feature type="transmembrane region" description="Helical" evidence="4">
    <location>
        <begin position="194"/>
        <end position="213"/>
    </location>
</feature>
<dbReference type="GO" id="GO:0016757">
    <property type="term" value="F:glycosyltransferase activity"/>
    <property type="evidence" value="ECO:0007669"/>
    <property type="project" value="UniProtKB-KW"/>
</dbReference>
<keyword evidence="4" id="KW-1133">Transmembrane helix</keyword>
<reference evidence="5 6" key="1">
    <citation type="submission" date="2018-03" db="EMBL/GenBank/DDBJ databases">
        <title>Genomic Encyclopedia of Archaeal and Bacterial Type Strains, Phase II (KMG-II): from individual species to whole genera.</title>
        <authorList>
            <person name="Goeker M."/>
        </authorList>
    </citation>
    <scope>NUCLEOTIDE SEQUENCE [LARGE SCALE GENOMIC DNA]</scope>
    <source>
        <strain evidence="5 6">DSM 25027</strain>
    </source>
</reference>
<keyword evidence="6" id="KW-1185">Reference proteome</keyword>
<evidence type="ECO:0000256" key="3">
    <source>
        <dbReference type="ARBA" id="ARBA00022679"/>
    </source>
</evidence>
<dbReference type="PANTHER" id="PTHR43630">
    <property type="entry name" value="POLY-BETA-1,6-N-ACETYL-D-GLUCOSAMINE SYNTHASE"/>
    <property type="match status" value="1"/>
</dbReference>
<feature type="transmembrane region" description="Helical" evidence="4">
    <location>
        <begin position="364"/>
        <end position="382"/>
    </location>
</feature>
<dbReference type="SUPFAM" id="SSF53448">
    <property type="entry name" value="Nucleotide-diphospho-sugar transferases"/>
    <property type="match status" value="1"/>
</dbReference>
<name>A0A2T0MJ13_9FLAO</name>
<keyword evidence="4" id="KW-0812">Transmembrane</keyword>
<evidence type="ECO:0000313" key="6">
    <source>
        <dbReference type="Proteomes" id="UP000237640"/>
    </source>
</evidence>
<gene>
    <name evidence="5" type="ORF">CLV81_1586</name>
</gene>
<dbReference type="Pfam" id="PF13641">
    <property type="entry name" value="Glyco_tranf_2_3"/>
    <property type="match status" value="1"/>
</dbReference>
<proteinExistence type="inferred from homology"/>
<comment type="caution">
    <text evidence="5">The sequence shown here is derived from an EMBL/GenBank/DDBJ whole genome shotgun (WGS) entry which is preliminary data.</text>
</comment>
<feature type="transmembrane region" description="Helical" evidence="4">
    <location>
        <begin position="307"/>
        <end position="326"/>
    </location>
</feature>
<feature type="transmembrane region" description="Helical" evidence="4">
    <location>
        <begin position="12"/>
        <end position="35"/>
    </location>
</feature>
<keyword evidence="4" id="KW-0472">Membrane</keyword>
<evidence type="ECO:0000256" key="4">
    <source>
        <dbReference type="SAM" id="Phobius"/>
    </source>
</evidence>
<dbReference type="CDD" id="cd06423">
    <property type="entry name" value="CESA_like"/>
    <property type="match status" value="1"/>
</dbReference>
<evidence type="ECO:0000313" key="5">
    <source>
        <dbReference type="EMBL" id="PRX57580.1"/>
    </source>
</evidence>
<dbReference type="Proteomes" id="UP000237640">
    <property type="component" value="Unassembled WGS sequence"/>
</dbReference>
<dbReference type="InterPro" id="IPR029044">
    <property type="entry name" value="Nucleotide-diphossugar_trans"/>
</dbReference>
<organism evidence="5 6">
    <name type="scientific">Flagellimonas meridianipacifica</name>
    <dbReference type="NCBI Taxonomy" id="1080225"/>
    <lineage>
        <taxon>Bacteria</taxon>
        <taxon>Pseudomonadati</taxon>
        <taxon>Bacteroidota</taxon>
        <taxon>Flavobacteriia</taxon>
        <taxon>Flavobacteriales</taxon>
        <taxon>Flavobacteriaceae</taxon>
        <taxon>Flagellimonas</taxon>
    </lineage>
</organism>
<dbReference type="RefSeq" id="WP_106144464.1">
    <property type="nucleotide sequence ID" value="NZ_PVYX01000001.1"/>
</dbReference>
<comment type="similarity">
    <text evidence="1">Belongs to the glycosyltransferase 2 family.</text>
</comment>
<dbReference type="EMBL" id="PVYX01000001">
    <property type="protein sequence ID" value="PRX57580.1"/>
    <property type="molecule type" value="Genomic_DNA"/>
</dbReference>
<evidence type="ECO:0000256" key="2">
    <source>
        <dbReference type="ARBA" id="ARBA00022676"/>
    </source>
</evidence>
<keyword evidence="3 5" id="KW-0808">Transferase</keyword>
<protein>
    <submittedName>
        <fullName evidence="5">Cellulose synthase/poly-beta-1,6-N-acetylglucosamine synthase-like glycosyltransferase</fullName>
    </submittedName>
</protein>
<dbReference type="PANTHER" id="PTHR43630:SF1">
    <property type="entry name" value="POLY-BETA-1,6-N-ACETYL-D-GLUCOSAMINE SYNTHASE"/>
    <property type="match status" value="1"/>
</dbReference>
<dbReference type="Gene3D" id="3.90.550.10">
    <property type="entry name" value="Spore Coat Polysaccharide Biosynthesis Protein SpsA, Chain A"/>
    <property type="match status" value="1"/>
</dbReference>
<keyword evidence="2" id="KW-0328">Glycosyltransferase</keyword>
<feature type="transmembrane region" description="Helical" evidence="4">
    <location>
        <begin position="332"/>
        <end position="352"/>
    </location>
</feature>
<dbReference type="OrthoDB" id="1523666at2"/>